<reference evidence="1 2" key="1">
    <citation type="submission" date="2021-03" db="EMBL/GenBank/DDBJ databases">
        <authorList>
            <person name="King G.J."/>
            <person name="Bancroft I."/>
            <person name="Baten A."/>
            <person name="Bloomfield J."/>
            <person name="Borpatragohain P."/>
            <person name="He Z."/>
            <person name="Irish N."/>
            <person name="Irwin J."/>
            <person name="Liu K."/>
            <person name="Mauleon R.P."/>
            <person name="Moore J."/>
            <person name="Morris R."/>
            <person name="Ostergaard L."/>
            <person name="Wang B."/>
            <person name="Wells R."/>
        </authorList>
    </citation>
    <scope>NUCLEOTIDE SEQUENCE [LARGE SCALE GENOMIC DNA]</scope>
    <source>
        <strain evidence="1">R-o-18</strain>
        <tissue evidence="1">Leaf</tissue>
    </source>
</reference>
<organism evidence="1 2">
    <name type="scientific">Brassica rapa subsp. trilocularis</name>
    <dbReference type="NCBI Taxonomy" id="1813537"/>
    <lineage>
        <taxon>Eukaryota</taxon>
        <taxon>Viridiplantae</taxon>
        <taxon>Streptophyta</taxon>
        <taxon>Embryophyta</taxon>
        <taxon>Tracheophyta</taxon>
        <taxon>Spermatophyta</taxon>
        <taxon>Magnoliopsida</taxon>
        <taxon>eudicotyledons</taxon>
        <taxon>Gunneridae</taxon>
        <taxon>Pentapetalae</taxon>
        <taxon>rosids</taxon>
        <taxon>malvids</taxon>
        <taxon>Brassicales</taxon>
        <taxon>Brassicaceae</taxon>
        <taxon>Brassiceae</taxon>
        <taxon>Brassica</taxon>
    </lineage>
</organism>
<comment type="caution">
    <text evidence="1">The sequence shown here is derived from an EMBL/GenBank/DDBJ whole genome shotgun (WGS) entry which is preliminary data.</text>
</comment>
<proteinExistence type="predicted"/>
<protein>
    <submittedName>
        <fullName evidence="1">Uncharacterized protein</fullName>
    </submittedName>
</protein>
<accession>A0ABQ7KXM6</accession>
<name>A0ABQ7KXM6_BRACM</name>
<evidence type="ECO:0000313" key="1">
    <source>
        <dbReference type="EMBL" id="KAG5379149.1"/>
    </source>
</evidence>
<sequence>MTSSGEVCSTCPTALRVQWVKWVYTFSVSNDGTVCQWIPPRVKGDAILNELVLLVASRFEPLFSPGTRGNWGLTLLIHFPWAIDATLTPMCL</sequence>
<evidence type="ECO:0000313" key="2">
    <source>
        <dbReference type="Proteomes" id="UP000823674"/>
    </source>
</evidence>
<dbReference type="EMBL" id="JADBGQ010000009">
    <property type="protein sequence ID" value="KAG5379149.1"/>
    <property type="molecule type" value="Genomic_DNA"/>
</dbReference>
<keyword evidence="2" id="KW-1185">Reference proteome</keyword>
<dbReference type="Proteomes" id="UP000823674">
    <property type="component" value="Chromosome A07"/>
</dbReference>
<gene>
    <name evidence="1" type="primary">A07p021570.1_BraROA</name>
    <name evidence="1" type="ORF">IGI04_026991</name>
</gene>